<dbReference type="KEGG" id="tpe:Tpen_0459"/>
<dbReference type="Proteomes" id="UP000000641">
    <property type="component" value="Chromosome"/>
</dbReference>
<sequence length="458" mass="52220">MSEVMMGYGAVAEVEEFDEEFVREKLRELLGKALLHRYDFRGLEATRDKVMWELINVKANYQRYGEVYVELTNKAEVGVEKACRVSKKVIEEALEHFEELKIWRTGRTQWKVKLPGKKWRLYIHRTPAGYWVVEVVLLLKIAKLRLPDVLRLPPELLVAAQEGWVLGDASYIADCEEAIMGTSQTWQAVSFPGFWPGKEVVLYVRGIAINEKRHVSIMWQVRVKGVRNAPKVWALKKEEKRKIAIAEIEEANKGNIDEQRALRIALYYAADGKYSQNSTARVLLFAVGKEQNWVRTEGSVRIARLLYEKAPQLLEYMAASGCKKAMFLARLALIGPRKLCMSYQRLGLYAPVAGALLNLVMVAVGDEYAYIYARIPVSNAPPGWYERAVKEGWTVNVVRSGETPYYEIPQDSLFERAAEDSELWEALYAFAKAKAEVKPAAKKLVEELLKIRPAGARN</sequence>
<evidence type="ECO:0000313" key="1">
    <source>
        <dbReference type="EMBL" id="ABL77868.1"/>
    </source>
</evidence>
<organism evidence="1 2">
    <name type="scientific">Thermofilum pendens (strain DSM 2475 / Hrk 5)</name>
    <dbReference type="NCBI Taxonomy" id="368408"/>
    <lineage>
        <taxon>Archaea</taxon>
        <taxon>Thermoproteota</taxon>
        <taxon>Thermoprotei</taxon>
        <taxon>Thermofilales</taxon>
        <taxon>Thermofilaceae</taxon>
        <taxon>Thermofilum</taxon>
    </lineage>
</organism>
<evidence type="ECO:0000313" key="2">
    <source>
        <dbReference type="Proteomes" id="UP000000641"/>
    </source>
</evidence>
<dbReference type="RefSeq" id="WP_011752133.1">
    <property type="nucleotide sequence ID" value="NC_008698.1"/>
</dbReference>
<keyword evidence="2" id="KW-1185">Reference proteome</keyword>
<dbReference type="OrthoDB" id="25668at2157"/>
<dbReference type="GeneID" id="4600986"/>
<reference evidence="2" key="1">
    <citation type="journal article" date="2008" name="J. Bacteriol.">
        <title>Genome sequence of Thermofilum pendens reveals an exceptional loss of biosynthetic pathways without genome reduction.</title>
        <authorList>
            <person name="Anderson I."/>
            <person name="Rodriguez J."/>
            <person name="Susanti D."/>
            <person name="Porat I."/>
            <person name="Reich C."/>
            <person name="Ulrich L.E."/>
            <person name="Elkins J.G."/>
            <person name="Mavromatis K."/>
            <person name="Lykidis A."/>
            <person name="Kim E."/>
            <person name="Thompson L.S."/>
            <person name="Nolan M."/>
            <person name="Land M."/>
            <person name="Copeland A."/>
            <person name="Lapidus A."/>
            <person name="Lucas S."/>
            <person name="Detter C."/>
            <person name="Zhulin I.B."/>
            <person name="Olsen G.J."/>
            <person name="Whitman W."/>
            <person name="Mukhopadhyay B."/>
            <person name="Bristow J."/>
            <person name="Kyrpides N."/>
        </authorList>
    </citation>
    <scope>NUCLEOTIDE SEQUENCE [LARGE SCALE GENOMIC DNA]</scope>
    <source>
        <strain evidence="2">DSM 2475 / Hrk 5</strain>
    </source>
</reference>
<name>A1RXD8_THEPD</name>
<dbReference type="EMBL" id="CP000505">
    <property type="protein sequence ID" value="ABL77868.1"/>
    <property type="molecule type" value="Genomic_DNA"/>
</dbReference>
<dbReference type="eggNOG" id="arCOG10867">
    <property type="taxonomic scope" value="Archaea"/>
</dbReference>
<gene>
    <name evidence="1" type="ordered locus">Tpen_0459</name>
</gene>
<dbReference type="HOGENOM" id="CLU_596691_0_0_2"/>
<dbReference type="EnsemblBacteria" id="ABL77868">
    <property type="protein sequence ID" value="ABL77868"/>
    <property type="gene ID" value="Tpen_0459"/>
</dbReference>
<dbReference type="AlphaFoldDB" id="A1RXD8"/>
<protein>
    <submittedName>
        <fullName evidence="1">Uncharacterized protein</fullName>
    </submittedName>
</protein>
<proteinExistence type="predicted"/>
<accession>A1RXD8</accession>